<name>A0A8E2AW73_9APHY</name>
<dbReference type="Proteomes" id="UP000250043">
    <property type="component" value="Unassembled WGS sequence"/>
</dbReference>
<evidence type="ECO:0000313" key="1">
    <source>
        <dbReference type="EMBL" id="OCH91716.1"/>
    </source>
</evidence>
<dbReference type="AlphaFoldDB" id="A0A8E2AW73"/>
<sequence>MPNGVKLPVLAGCLLGARRLGCIAPPSRGHIPIVLVQLERVRNTSNDPRYKFRIVKCGMFRITEIMSDVEEILSLEPGEGRAHVDGHFTEADAVDAKDARAPVLVLMASDSHSCLQPYIKLYSQSLRNLQEIPYNPNWRGIVNQGAPLEPLRLRSGVKDAEHIF</sequence>
<protein>
    <submittedName>
        <fullName evidence="1">Uncharacterized protein</fullName>
    </submittedName>
</protein>
<accession>A0A8E2AW73</accession>
<dbReference type="OrthoDB" id="2803172at2759"/>
<gene>
    <name evidence="1" type="ORF">OBBRIDRAFT_791940</name>
</gene>
<organism evidence="1 2">
    <name type="scientific">Obba rivulosa</name>
    <dbReference type="NCBI Taxonomy" id="1052685"/>
    <lineage>
        <taxon>Eukaryota</taxon>
        <taxon>Fungi</taxon>
        <taxon>Dikarya</taxon>
        <taxon>Basidiomycota</taxon>
        <taxon>Agaricomycotina</taxon>
        <taxon>Agaricomycetes</taxon>
        <taxon>Polyporales</taxon>
        <taxon>Gelatoporiaceae</taxon>
        <taxon>Obba</taxon>
    </lineage>
</organism>
<reference evidence="1 2" key="1">
    <citation type="submission" date="2016-07" db="EMBL/GenBank/DDBJ databases">
        <title>Draft genome of the white-rot fungus Obba rivulosa 3A-2.</title>
        <authorList>
            <consortium name="DOE Joint Genome Institute"/>
            <person name="Miettinen O."/>
            <person name="Riley R."/>
            <person name="Acob R."/>
            <person name="Barry K."/>
            <person name="Cullen D."/>
            <person name="De Vries R."/>
            <person name="Hainaut M."/>
            <person name="Hatakka A."/>
            <person name="Henrissat B."/>
            <person name="Hilden K."/>
            <person name="Kuo R."/>
            <person name="Labutti K."/>
            <person name="Lipzen A."/>
            <person name="Makela M.R."/>
            <person name="Sandor L."/>
            <person name="Spatafora J.W."/>
            <person name="Grigoriev I.V."/>
            <person name="Hibbett D.S."/>
        </authorList>
    </citation>
    <scope>NUCLEOTIDE SEQUENCE [LARGE SCALE GENOMIC DNA]</scope>
    <source>
        <strain evidence="1 2">3A-2</strain>
    </source>
</reference>
<dbReference type="EMBL" id="KV722380">
    <property type="protein sequence ID" value="OCH91716.1"/>
    <property type="molecule type" value="Genomic_DNA"/>
</dbReference>
<proteinExistence type="predicted"/>
<keyword evidence="2" id="KW-1185">Reference proteome</keyword>
<evidence type="ECO:0000313" key="2">
    <source>
        <dbReference type="Proteomes" id="UP000250043"/>
    </source>
</evidence>